<reference evidence="2" key="1">
    <citation type="submission" date="2020-05" db="EMBL/GenBank/DDBJ databases">
        <title>Mycena genomes resolve the evolution of fungal bioluminescence.</title>
        <authorList>
            <person name="Tsai I.J."/>
        </authorList>
    </citation>
    <scope>NUCLEOTIDE SEQUENCE</scope>
    <source>
        <strain evidence="2">160909Yilan</strain>
    </source>
</reference>
<evidence type="ECO:0000256" key="1">
    <source>
        <dbReference type="SAM" id="MobiDB-lite"/>
    </source>
</evidence>
<gene>
    <name evidence="2" type="ORF">MSAN_00353000</name>
</gene>
<evidence type="ECO:0000313" key="2">
    <source>
        <dbReference type="EMBL" id="KAF7374680.1"/>
    </source>
</evidence>
<comment type="caution">
    <text evidence="2">The sequence shown here is derived from an EMBL/GenBank/DDBJ whole genome shotgun (WGS) entry which is preliminary data.</text>
</comment>
<keyword evidence="3" id="KW-1185">Reference proteome</keyword>
<dbReference type="AlphaFoldDB" id="A0A8H7DHM8"/>
<dbReference type="OrthoDB" id="3063186at2759"/>
<dbReference type="EMBL" id="JACAZH010000002">
    <property type="protein sequence ID" value="KAF7374680.1"/>
    <property type="molecule type" value="Genomic_DNA"/>
</dbReference>
<proteinExistence type="predicted"/>
<sequence>MAVRNGSEDNLKTWKEETAEKIMDSVLFKGKLLLGNGVDLNTWKGAPLAPATTALLSFSAPTGIVLFEHRHRDAISASARERALQTGTGSSTCYADCLQEMWDALEETQQELYANEADKMLPGIAANQADFVRAMTHALTSVSRDGNLGGAVELMLFYAFRDSQGDLKTGSIHAHPSDNAVDMADGTDDWQANFETPWKIFADGVIPYIPQTAGPAILRNSQGIPIFPILDLKKLTPEEISGIIDEYLTQLWGFSLDTSVPDWDRIFEDPDVYYDTNKFSLPVPLQAPGSLSAAGVYMLAEFFASNTEEPFVFRSKLDADDLESQTLTNLEDDAPSSEPVGFAGVSGRNTGYTGSIDFSEEAMRTLYETFLLIQRQGQSKTSVTSDNNKTDGDLYRVWMKATGGSSDILVLPSIDNPPLSPPGSAPALRPVQQVDVKGTESTPPKKRGRPPKKPKANTAEGKTASGPDTGSPPPKKQKRGDTAPFEGARRSSRRNDSVISREMQLYYKHDNYAYAKGGPLPPGIASWEDIDEGCFVLEPIRAGQAMFDAPI</sequence>
<accession>A0A8H7DHM8</accession>
<feature type="compositionally biased region" description="Basic and acidic residues" evidence="1">
    <location>
        <begin position="487"/>
        <end position="496"/>
    </location>
</feature>
<feature type="compositionally biased region" description="Basic residues" evidence="1">
    <location>
        <begin position="444"/>
        <end position="455"/>
    </location>
</feature>
<feature type="region of interest" description="Disordered" evidence="1">
    <location>
        <begin position="412"/>
        <end position="497"/>
    </location>
</feature>
<dbReference type="Proteomes" id="UP000623467">
    <property type="component" value="Unassembled WGS sequence"/>
</dbReference>
<protein>
    <submittedName>
        <fullName evidence="2">Uncharacterized protein</fullName>
    </submittedName>
</protein>
<organism evidence="2 3">
    <name type="scientific">Mycena sanguinolenta</name>
    <dbReference type="NCBI Taxonomy" id="230812"/>
    <lineage>
        <taxon>Eukaryota</taxon>
        <taxon>Fungi</taxon>
        <taxon>Dikarya</taxon>
        <taxon>Basidiomycota</taxon>
        <taxon>Agaricomycotina</taxon>
        <taxon>Agaricomycetes</taxon>
        <taxon>Agaricomycetidae</taxon>
        <taxon>Agaricales</taxon>
        <taxon>Marasmiineae</taxon>
        <taxon>Mycenaceae</taxon>
        <taxon>Mycena</taxon>
    </lineage>
</organism>
<evidence type="ECO:0000313" key="3">
    <source>
        <dbReference type="Proteomes" id="UP000623467"/>
    </source>
</evidence>
<name>A0A8H7DHM8_9AGAR</name>